<comment type="caution">
    <text evidence="3">The sequence shown here is derived from an EMBL/GenBank/DDBJ whole genome shotgun (WGS) entry which is preliminary data.</text>
</comment>
<evidence type="ECO:0000256" key="1">
    <source>
        <dbReference type="SAM" id="Phobius"/>
    </source>
</evidence>
<feature type="transmembrane region" description="Helical" evidence="1">
    <location>
        <begin position="20"/>
        <end position="40"/>
    </location>
</feature>
<keyword evidence="3" id="KW-0456">Lyase</keyword>
<dbReference type="AlphaFoldDB" id="A0A7W6LDV5"/>
<dbReference type="PANTHER" id="PTHR43081">
    <property type="entry name" value="ADENYLATE CYCLASE, TERMINAL-DIFFERENTIATION SPECIFIC-RELATED"/>
    <property type="match status" value="1"/>
</dbReference>
<dbReference type="PROSITE" id="PS50125">
    <property type="entry name" value="GUANYLATE_CYCLASE_2"/>
    <property type="match status" value="1"/>
</dbReference>
<dbReference type="InterPro" id="IPR001054">
    <property type="entry name" value="A/G_cyclase"/>
</dbReference>
<evidence type="ECO:0000259" key="2">
    <source>
        <dbReference type="PROSITE" id="PS50125"/>
    </source>
</evidence>
<dbReference type="EMBL" id="JACIEC010000001">
    <property type="protein sequence ID" value="MBB4142550.1"/>
    <property type="molecule type" value="Genomic_DNA"/>
</dbReference>
<keyword evidence="4" id="KW-1185">Reference proteome</keyword>
<accession>A0A7W6LDV5</accession>
<dbReference type="Gene3D" id="3.30.70.1230">
    <property type="entry name" value="Nucleotide cyclase"/>
    <property type="match status" value="1"/>
</dbReference>
<reference evidence="3 4" key="1">
    <citation type="submission" date="2020-08" db="EMBL/GenBank/DDBJ databases">
        <title>Genomic Encyclopedia of Type Strains, Phase IV (KMG-IV): sequencing the most valuable type-strain genomes for metagenomic binning, comparative biology and taxonomic classification.</title>
        <authorList>
            <person name="Goeker M."/>
        </authorList>
    </citation>
    <scope>NUCLEOTIDE SEQUENCE [LARGE SCALE GENOMIC DNA]</scope>
    <source>
        <strain evidence="3 4">DSM 29514</strain>
    </source>
</reference>
<keyword evidence="1" id="KW-1133">Transmembrane helix</keyword>
<feature type="transmembrane region" description="Helical" evidence="1">
    <location>
        <begin position="85"/>
        <end position="110"/>
    </location>
</feature>
<gene>
    <name evidence="3" type="ORF">GGQ72_001049</name>
</gene>
<keyword evidence="1" id="KW-0812">Transmembrane</keyword>
<organism evidence="3 4">
    <name type="scientific">Rhizobium rhizoryzae</name>
    <dbReference type="NCBI Taxonomy" id="451876"/>
    <lineage>
        <taxon>Bacteria</taxon>
        <taxon>Pseudomonadati</taxon>
        <taxon>Pseudomonadota</taxon>
        <taxon>Alphaproteobacteria</taxon>
        <taxon>Hyphomicrobiales</taxon>
        <taxon>Rhizobiaceae</taxon>
        <taxon>Rhizobium/Agrobacterium group</taxon>
        <taxon>Rhizobium</taxon>
    </lineage>
</organism>
<dbReference type="GO" id="GO:0004016">
    <property type="term" value="F:adenylate cyclase activity"/>
    <property type="evidence" value="ECO:0007669"/>
    <property type="project" value="UniProtKB-EC"/>
</dbReference>
<evidence type="ECO:0000313" key="4">
    <source>
        <dbReference type="Proteomes" id="UP000519897"/>
    </source>
</evidence>
<proteinExistence type="predicted"/>
<dbReference type="Proteomes" id="UP000519897">
    <property type="component" value="Unassembled WGS sequence"/>
</dbReference>
<dbReference type="InterPro" id="IPR029787">
    <property type="entry name" value="Nucleotide_cyclase"/>
</dbReference>
<sequence>MQRPTRKRLATPSGRAVMPLSRWILLCLFVALTGVLYMVLFTDSKAYYIGAIYALACSLPLILFESGRLLPGLHARIQKLSTPAYFGSTLLAYLVLTGTGFGIAGASLKLLGLADAEWRDVLILRLTSFLYTMAFFFVGITLLRIRQLLGREVFSSLITGRYRKPLKEERIFLFIDVVGSTSYAREFGDLRAQEFLGEIFASFAEHVRAHDGEIDDYVGDCAIITWRLKAGIDGARCVSCLCAILSELESNKDWWIHQFGRAPKICAALHGGTVVTAAIGLFHQKITYFGDVVNTTARIEGLCKTLGEPVLISAELLGRMKLPDNVTAHACGAHTIKGHDAPLTVFALRQPTA</sequence>
<dbReference type="CDD" id="cd07302">
    <property type="entry name" value="CHD"/>
    <property type="match status" value="1"/>
</dbReference>
<keyword evidence="1" id="KW-0472">Membrane</keyword>
<dbReference type="GO" id="GO:0009190">
    <property type="term" value="P:cyclic nucleotide biosynthetic process"/>
    <property type="evidence" value="ECO:0007669"/>
    <property type="project" value="InterPro"/>
</dbReference>
<feature type="domain" description="Guanylate cyclase" evidence="2">
    <location>
        <begin position="171"/>
        <end position="300"/>
    </location>
</feature>
<dbReference type="SUPFAM" id="SSF55073">
    <property type="entry name" value="Nucleotide cyclase"/>
    <property type="match status" value="1"/>
</dbReference>
<dbReference type="PANTHER" id="PTHR43081:SF1">
    <property type="entry name" value="ADENYLATE CYCLASE, TERMINAL-DIFFERENTIATION SPECIFIC"/>
    <property type="match status" value="1"/>
</dbReference>
<dbReference type="EC" id="4.6.1.1" evidence="3"/>
<dbReference type="InterPro" id="IPR050697">
    <property type="entry name" value="Adenylyl/Guanylyl_Cyclase_3/4"/>
</dbReference>
<protein>
    <submittedName>
        <fullName evidence="3">Adenylate cyclase</fullName>
        <ecNumber evidence="3">4.6.1.1</ecNumber>
    </submittedName>
</protein>
<feature type="transmembrane region" description="Helical" evidence="1">
    <location>
        <begin position="46"/>
        <end position="64"/>
    </location>
</feature>
<feature type="transmembrane region" description="Helical" evidence="1">
    <location>
        <begin position="122"/>
        <end position="143"/>
    </location>
</feature>
<evidence type="ECO:0000313" key="3">
    <source>
        <dbReference type="EMBL" id="MBB4142550.1"/>
    </source>
</evidence>
<dbReference type="RefSeq" id="WP_246251442.1">
    <property type="nucleotide sequence ID" value="NZ_CP049250.1"/>
</dbReference>
<dbReference type="Pfam" id="PF00211">
    <property type="entry name" value="Guanylate_cyc"/>
    <property type="match status" value="1"/>
</dbReference>
<dbReference type="GO" id="GO:0035556">
    <property type="term" value="P:intracellular signal transduction"/>
    <property type="evidence" value="ECO:0007669"/>
    <property type="project" value="InterPro"/>
</dbReference>
<name>A0A7W6LDV5_9HYPH</name>